<reference evidence="2 3" key="1">
    <citation type="journal article" date="2012" name="ISME J.">
        <title>Nitrification expanded: discovery, physiology and genomics of a nitrite-oxidizing bacterium from the phylum Chloroflexi.</title>
        <authorList>
            <person name="Sorokin D.Y."/>
            <person name="Lucker S."/>
            <person name="Vejmelkova D."/>
            <person name="Kostrikina N.A."/>
            <person name="Kleerebezem R."/>
            <person name="Rijpstra W.I."/>
            <person name="Damste J.S."/>
            <person name="Le Paslier D."/>
            <person name="Muyzer G."/>
            <person name="Wagner M."/>
            <person name="van Loosdrecht M.C."/>
            <person name="Daims H."/>
        </authorList>
    </citation>
    <scope>NUCLEOTIDE SEQUENCE [LARGE SCALE GENOMIC DNA]</scope>
    <source>
        <strain evidence="3">none</strain>
    </source>
</reference>
<name>I4ELM3_9BACT</name>
<organism evidence="2 3">
    <name type="scientific">Nitrolancea hollandica Lb</name>
    <dbReference type="NCBI Taxonomy" id="1129897"/>
    <lineage>
        <taxon>Bacteria</taxon>
        <taxon>Pseudomonadati</taxon>
        <taxon>Thermomicrobiota</taxon>
        <taxon>Thermomicrobia</taxon>
        <taxon>Sphaerobacterales</taxon>
        <taxon>Sphaerobacterineae</taxon>
        <taxon>Sphaerobacteraceae</taxon>
        <taxon>Nitrolancea</taxon>
    </lineage>
</organism>
<protein>
    <submittedName>
        <fullName evidence="2">DNA binding domain, excisionase family</fullName>
    </submittedName>
</protein>
<evidence type="ECO:0000259" key="1">
    <source>
        <dbReference type="Pfam" id="PF12728"/>
    </source>
</evidence>
<dbReference type="GO" id="GO:0003677">
    <property type="term" value="F:DNA binding"/>
    <property type="evidence" value="ECO:0007669"/>
    <property type="project" value="InterPro"/>
</dbReference>
<accession>I4ELM3</accession>
<dbReference type="EMBL" id="CAGS01000464">
    <property type="protein sequence ID" value="CCF85585.1"/>
    <property type="molecule type" value="Genomic_DNA"/>
</dbReference>
<dbReference type="OrthoDB" id="27525at2"/>
<gene>
    <name evidence="2" type="ORF">NITHO_5160029</name>
</gene>
<dbReference type="AlphaFoldDB" id="I4ELM3"/>
<proteinExistence type="predicted"/>
<comment type="caution">
    <text evidence="2">The sequence shown here is derived from an EMBL/GenBank/DDBJ whole genome shotgun (WGS) entry which is preliminary data.</text>
</comment>
<evidence type="ECO:0000313" key="2">
    <source>
        <dbReference type="EMBL" id="CCF85585.1"/>
    </source>
</evidence>
<dbReference type="InterPro" id="IPR010093">
    <property type="entry name" value="SinI_DNA-bd"/>
</dbReference>
<evidence type="ECO:0000313" key="3">
    <source>
        <dbReference type="Proteomes" id="UP000004221"/>
    </source>
</evidence>
<dbReference type="InterPro" id="IPR009061">
    <property type="entry name" value="DNA-bd_dom_put_sf"/>
</dbReference>
<dbReference type="Pfam" id="PF12728">
    <property type="entry name" value="HTH_17"/>
    <property type="match status" value="1"/>
</dbReference>
<feature type="domain" description="Helix-turn-helix" evidence="1">
    <location>
        <begin position="12"/>
        <end position="59"/>
    </location>
</feature>
<dbReference type="Proteomes" id="UP000004221">
    <property type="component" value="Unassembled WGS sequence"/>
</dbReference>
<sequence length="68" mass="7661">MSDTKPLRLLHSVAHAAERLDVSRSYVYEMVNRGELRALHMGSKLRIPESELVRWIAERLEGGDGDAA</sequence>
<dbReference type="RefSeq" id="WP_008480583.1">
    <property type="nucleotide sequence ID" value="NZ_CAGS01000464.1"/>
</dbReference>
<dbReference type="SUPFAM" id="SSF46955">
    <property type="entry name" value="Putative DNA-binding domain"/>
    <property type="match status" value="1"/>
</dbReference>
<dbReference type="InterPro" id="IPR041657">
    <property type="entry name" value="HTH_17"/>
</dbReference>
<dbReference type="NCBIfam" id="TIGR01764">
    <property type="entry name" value="excise"/>
    <property type="match status" value="1"/>
</dbReference>
<keyword evidence="3" id="KW-1185">Reference proteome</keyword>